<organism evidence="8 9">
    <name type="scientific">Tahibacter harae</name>
    <dbReference type="NCBI Taxonomy" id="2963937"/>
    <lineage>
        <taxon>Bacteria</taxon>
        <taxon>Pseudomonadati</taxon>
        <taxon>Pseudomonadota</taxon>
        <taxon>Gammaproteobacteria</taxon>
        <taxon>Lysobacterales</taxon>
        <taxon>Rhodanobacteraceae</taxon>
        <taxon>Tahibacter</taxon>
    </lineage>
</organism>
<feature type="domain" description="Rieske" evidence="7">
    <location>
        <begin position="44"/>
        <end position="152"/>
    </location>
</feature>
<dbReference type="Gene3D" id="2.102.10.10">
    <property type="entry name" value="Rieske [2Fe-2S] iron-sulphur domain"/>
    <property type="match status" value="1"/>
</dbReference>
<evidence type="ECO:0000256" key="6">
    <source>
        <dbReference type="ARBA" id="ARBA00023014"/>
    </source>
</evidence>
<dbReference type="GO" id="GO:0051213">
    <property type="term" value="F:dioxygenase activity"/>
    <property type="evidence" value="ECO:0007669"/>
    <property type="project" value="UniProtKB-KW"/>
</dbReference>
<dbReference type="Pfam" id="PF00848">
    <property type="entry name" value="Ring_hydroxyl_A"/>
    <property type="match status" value="1"/>
</dbReference>
<sequence length="361" mass="40795">MHFQPESDWLRAQPLDRASALPAPFYIDADAARQERRRVFGRSWQLLAHAGQLAAAGDHVVEEIGGVPVLLVRGEDGSLRGFHNVCRHRAGPLALCNGRGAKALRCRYHGWTYTLAGQLRSAPEMDSAADFDIAGVRLPEIAVASWQGLVFAALEPAVPLAQVLAGIDERLRGHDLAGYVFSHRTSYEIACNWKVYVDNYLEGYHVPHIHPALNRLLDYRSYRTEVADWYSLQWSPLENEGNFYGQGDALYYFIWPNIMLNILPGRLQTNRVVPLAPDRCRVEFDYYYPPAADAAEQQRRRQDQDFSDEVQQEDVAICLAVQQRLGSGSYLAGRLCPKRESGVHHFHELLRRAWRESGADA</sequence>
<dbReference type="PROSITE" id="PS51296">
    <property type="entry name" value="RIESKE"/>
    <property type="match status" value="1"/>
</dbReference>
<evidence type="ECO:0000256" key="3">
    <source>
        <dbReference type="ARBA" id="ARBA00022723"/>
    </source>
</evidence>
<dbReference type="SUPFAM" id="SSF50022">
    <property type="entry name" value="ISP domain"/>
    <property type="match status" value="1"/>
</dbReference>
<dbReference type="InterPro" id="IPR017941">
    <property type="entry name" value="Rieske_2Fe-2S"/>
</dbReference>
<keyword evidence="5" id="KW-0408">Iron</keyword>
<dbReference type="InterPro" id="IPR001663">
    <property type="entry name" value="Rng_hydr_dOase-A"/>
</dbReference>
<keyword evidence="3" id="KW-0479">Metal-binding</keyword>
<comment type="cofactor">
    <cofactor evidence="1">
        <name>Fe cation</name>
        <dbReference type="ChEBI" id="CHEBI:24875"/>
    </cofactor>
</comment>
<keyword evidence="9" id="KW-1185">Reference proteome</keyword>
<keyword evidence="2" id="KW-0001">2Fe-2S</keyword>
<proteinExistence type="predicted"/>
<accession>A0ABT1QWN5</accession>
<dbReference type="Pfam" id="PF00355">
    <property type="entry name" value="Rieske"/>
    <property type="match status" value="1"/>
</dbReference>
<dbReference type="Gene3D" id="3.90.380.10">
    <property type="entry name" value="Naphthalene 1,2-dioxygenase Alpha Subunit, Chain A, domain 1"/>
    <property type="match status" value="2"/>
</dbReference>
<evidence type="ECO:0000313" key="9">
    <source>
        <dbReference type="Proteomes" id="UP001165498"/>
    </source>
</evidence>
<evidence type="ECO:0000259" key="7">
    <source>
        <dbReference type="PROSITE" id="PS51296"/>
    </source>
</evidence>
<dbReference type="InterPro" id="IPR036922">
    <property type="entry name" value="Rieske_2Fe-2S_sf"/>
</dbReference>
<evidence type="ECO:0000256" key="2">
    <source>
        <dbReference type="ARBA" id="ARBA00022714"/>
    </source>
</evidence>
<reference evidence="8" key="1">
    <citation type="submission" date="2022-07" db="EMBL/GenBank/DDBJ databases">
        <title>Tahibacter sp., a new gammaproteobacterium isolated from the silt sample collected at pig farm.</title>
        <authorList>
            <person name="Chen H."/>
        </authorList>
    </citation>
    <scope>NUCLEOTIDE SEQUENCE</scope>
    <source>
        <strain evidence="8">P2K</strain>
    </source>
</reference>
<dbReference type="PANTHER" id="PTHR43756:SF5">
    <property type="entry name" value="CHOLINE MONOOXYGENASE, CHLOROPLASTIC"/>
    <property type="match status" value="1"/>
</dbReference>
<dbReference type="Proteomes" id="UP001165498">
    <property type="component" value="Unassembled WGS sequence"/>
</dbReference>
<keyword evidence="8" id="KW-0223">Dioxygenase</keyword>
<dbReference type="PRINTS" id="PR00090">
    <property type="entry name" value="RNGDIOXGNASE"/>
</dbReference>
<keyword evidence="4" id="KW-0560">Oxidoreductase</keyword>
<name>A0ABT1QWN5_9GAMM</name>
<protein>
    <submittedName>
        <fullName evidence="8">Aromatic ring-hydroxylating dioxygenase subunit alpha</fullName>
    </submittedName>
</protein>
<dbReference type="CDD" id="cd03469">
    <property type="entry name" value="Rieske_RO_Alpha_N"/>
    <property type="match status" value="1"/>
</dbReference>
<dbReference type="RefSeq" id="WP_255915891.1">
    <property type="nucleotide sequence ID" value="NZ_JANFQO010000020.1"/>
</dbReference>
<evidence type="ECO:0000256" key="1">
    <source>
        <dbReference type="ARBA" id="ARBA00001962"/>
    </source>
</evidence>
<dbReference type="SUPFAM" id="SSF55961">
    <property type="entry name" value="Bet v1-like"/>
    <property type="match status" value="1"/>
</dbReference>
<evidence type="ECO:0000256" key="5">
    <source>
        <dbReference type="ARBA" id="ARBA00023004"/>
    </source>
</evidence>
<keyword evidence="6" id="KW-0411">Iron-sulfur</keyword>
<evidence type="ECO:0000256" key="4">
    <source>
        <dbReference type="ARBA" id="ARBA00023002"/>
    </source>
</evidence>
<comment type="caution">
    <text evidence="8">The sequence shown here is derived from an EMBL/GenBank/DDBJ whole genome shotgun (WGS) entry which is preliminary data.</text>
</comment>
<dbReference type="PANTHER" id="PTHR43756">
    <property type="entry name" value="CHOLINE MONOOXYGENASE, CHLOROPLASTIC"/>
    <property type="match status" value="1"/>
</dbReference>
<evidence type="ECO:0000313" key="8">
    <source>
        <dbReference type="EMBL" id="MCQ4166702.1"/>
    </source>
</evidence>
<dbReference type="EMBL" id="JANFQO010000020">
    <property type="protein sequence ID" value="MCQ4166702.1"/>
    <property type="molecule type" value="Genomic_DNA"/>
</dbReference>
<dbReference type="InterPro" id="IPR015879">
    <property type="entry name" value="Ring_hydroxy_dOase_asu_C_dom"/>
</dbReference>
<gene>
    <name evidence="8" type="ORF">NM961_18465</name>
</gene>